<dbReference type="PaxDb" id="55529-EKX47989"/>
<evidence type="ECO:0000256" key="6">
    <source>
        <dbReference type="ARBA" id="ARBA00023180"/>
    </source>
</evidence>
<feature type="compositionally biased region" description="Basic and acidic residues" evidence="11">
    <location>
        <begin position="413"/>
        <end position="446"/>
    </location>
</feature>
<dbReference type="EnsemblProtists" id="EKX47989">
    <property type="protein sequence ID" value="EKX47989"/>
    <property type="gene ID" value="GUITHDRAFT_106075"/>
</dbReference>
<dbReference type="RefSeq" id="XP_005834969.1">
    <property type="nucleotide sequence ID" value="XM_005834912.1"/>
</dbReference>
<dbReference type="eggNOG" id="KOG4698">
    <property type="taxonomic scope" value="Eukaryota"/>
</dbReference>
<evidence type="ECO:0000313" key="13">
    <source>
        <dbReference type="EMBL" id="EKX47989.1"/>
    </source>
</evidence>
<evidence type="ECO:0000256" key="8">
    <source>
        <dbReference type="ARBA" id="ARBA00042574"/>
    </source>
</evidence>
<evidence type="ECO:0000256" key="3">
    <source>
        <dbReference type="ARBA" id="ARBA00022679"/>
    </source>
</evidence>
<keyword evidence="3" id="KW-0808">Transferase</keyword>
<dbReference type="EMBL" id="JH992987">
    <property type="protein sequence ID" value="EKX47989.1"/>
    <property type="molecule type" value="Genomic_DNA"/>
</dbReference>
<evidence type="ECO:0000256" key="11">
    <source>
        <dbReference type="SAM" id="MobiDB-lite"/>
    </source>
</evidence>
<keyword evidence="5" id="KW-0256">Endoplasmic reticulum</keyword>
<dbReference type="GO" id="GO:0097363">
    <property type="term" value="F:protein O-acetylglucosaminyltransferase activity"/>
    <property type="evidence" value="ECO:0007669"/>
    <property type="project" value="UniProtKB-EC"/>
</dbReference>
<dbReference type="EC" id="2.4.1.255" evidence="1"/>
<sequence>MSEVNRRTAAFVVLVAVFSYYVIQNHFSLPNRYRSLVQDNERMKRILNATADTTNTISAYKVDLVEKRKRLMEEKKMILLDTILLFGMLNEKSVKNMVDDSYPIEIQTLLQSVAECMQKLPGLEDMKTREASSITHELEELSSHSCTDFETLKKNFEMLASWRRGDGTRLKISDSTHNGKEKEVKEGGNKDSNVITKFIKALNHEKDLTIEEQKKEWKRTVEIYRKEVESIEYAKDTKLVDKSEIHPLIVASDEDYATKTVKSWLDPPFYGSIKSQDDSCHNSFGIGLVEKWSKQREVWCEPEGEKSDSGTTRSKTEISCYPFRQDGHSAVDNLCSLRNILFDISDLQNDEVTSSVMQKYVESKHSDEAYIHWKDGTLKGTCKITQNFRPDKLPLWNKDLISSYHQVSSTEDPATKESDKAKATSDSNSEKGSNKKDESKGEKSAKEVATGGEKSPPEGAGGGGEVAKQSASVGGEQAAKQGAAQGRRLNQHRDDASGLQVSTVAVNATGADFPRRALSTVGDEAARANSWKPLQCDEWEETATIVLQRDTFANFFHDSEDFFNLFLALAILDLGLSDFQLFFLDLYPRGPFFDIWTNAFAKSPDRVFRAWDVKNKYKGSKICFSRLITGIVGPASPLTIHTSVTKCARSPLVIAYADWMIRGLKVHHKTTYVYPGERKYLLITWMSRKSSVKWPELNFCEDDTFWKCSLFSHLGIRELRRVVKNEDEVIQKLRTLEETEFKGSKRVIVSRKDYNQMSFREQIAVDAQTDIMIGPHGAGLTHSLFMPDDSFLIELGIDGSSGLKHFENMAIWRRGPQRYFRIANSPNPVQVDTLYDKVILAIDTLTKSQT</sequence>
<dbReference type="InterPro" id="IPR007657">
    <property type="entry name" value="Glycosyltransferase_61"/>
</dbReference>
<dbReference type="PANTHER" id="PTHR20961">
    <property type="entry name" value="GLYCOSYLTRANSFERASE"/>
    <property type="match status" value="1"/>
</dbReference>
<keyword evidence="4" id="KW-0732">Signal</keyword>
<name>L1JIK9_GUITC</name>
<dbReference type="HOGENOM" id="CLU_335706_0_0_1"/>
<gene>
    <name evidence="13" type="ORF">GUITHDRAFT_106075</name>
</gene>
<evidence type="ECO:0000313" key="14">
    <source>
        <dbReference type="EnsemblProtists" id="EKX47989"/>
    </source>
</evidence>
<reference evidence="14" key="3">
    <citation type="submission" date="2015-06" db="UniProtKB">
        <authorList>
            <consortium name="EnsemblProtists"/>
        </authorList>
    </citation>
    <scope>IDENTIFICATION</scope>
</reference>
<feature type="compositionally biased region" description="Low complexity" evidence="11">
    <location>
        <begin position="474"/>
        <end position="486"/>
    </location>
</feature>
<dbReference type="Proteomes" id="UP000011087">
    <property type="component" value="Unassembled WGS sequence"/>
</dbReference>
<evidence type="ECO:0000256" key="7">
    <source>
        <dbReference type="ARBA" id="ARBA00040944"/>
    </source>
</evidence>
<evidence type="ECO:0000256" key="4">
    <source>
        <dbReference type="ARBA" id="ARBA00022729"/>
    </source>
</evidence>
<dbReference type="GeneID" id="17304760"/>
<proteinExistence type="predicted"/>
<evidence type="ECO:0000256" key="10">
    <source>
        <dbReference type="ARBA" id="ARBA00049432"/>
    </source>
</evidence>
<evidence type="ECO:0000256" key="5">
    <source>
        <dbReference type="ARBA" id="ARBA00022824"/>
    </source>
</evidence>
<keyword evidence="6" id="KW-0325">Glycoprotein</keyword>
<feature type="domain" description="Glycosyltransferase 61 catalytic" evidence="12">
    <location>
        <begin position="719"/>
        <end position="790"/>
    </location>
</feature>
<accession>L1JIK9</accession>
<organism evidence="13">
    <name type="scientific">Guillardia theta (strain CCMP2712)</name>
    <name type="common">Cryptophyte</name>
    <dbReference type="NCBI Taxonomy" id="905079"/>
    <lineage>
        <taxon>Eukaryota</taxon>
        <taxon>Cryptophyceae</taxon>
        <taxon>Pyrenomonadales</taxon>
        <taxon>Geminigeraceae</taxon>
        <taxon>Guillardia</taxon>
    </lineage>
</organism>
<evidence type="ECO:0000313" key="15">
    <source>
        <dbReference type="Proteomes" id="UP000011087"/>
    </source>
</evidence>
<reference evidence="15" key="2">
    <citation type="submission" date="2012-11" db="EMBL/GenBank/DDBJ databases">
        <authorList>
            <person name="Kuo A."/>
            <person name="Curtis B.A."/>
            <person name="Tanifuji G."/>
            <person name="Burki F."/>
            <person name="Gruber A."/>
            <person name="Irimia M."/>
            <person name="Maruyama S."/>
            <person name="Arias M.C."/>
            <person name="Ball S.G."/>
            <person name="Gile G.H."/>
            <person name="Hirakawa Y."/>
            <person name="Hopkins J.F."/>
            <person name="Rensing S.A."/>
            <person name="Schmutz J."/>
            <person name="Symeonidi A."/>
            <person name="Elias M."/>
            <person name="Eveleigh R.J."/>
            <person name="Herman E.K."/>
            <person name="Klute M.J."/>
            <person name="Nakayama T."/>
            <person name="Obornik M."/>
            <person name="Reyes-Prieto A."/>
            <person name="Armbrust E.V."/>
            <person name="Aves S.J."/>
            <person name="Beiko R.G."/>
            <person name="Coutinho P."/>
            <person name="Dacks J.B."/>
            <person name="Durnford D.G."/>
            <person name="Fast N.M."/>
            <person name="Green B.R."/>
            <person name="Grisdale C."/>
            <person name="Hempe F."/>
            <person name="Henrissat B."/>
            <person name="Hoppner M.P."/>
            <person name="Ishida K.-I."/>
            <person name="Kim E."/>
            <person name="Koreny L."/>
            <person name="Kroth P.G."/>
            <person name="Liu Y."/>
            <person name="Malik S.-B."/>
            <person name="Maier U.G."/>
            <person name="McRose D."/>
            <person name="Mock T."/>
            <person name="Neilson J.A."/>
            <person name="Onodera N.T."/>
            <person name="Poole A.M."/>
            <person name="Pritham E.J."/>
            <person name="Richards T.A."/>
            <person name="Rocap G."/>
            <person name="Roy S.W."/>
            <person name="Sarai C."/>
            <person name="Schaack S."/>
            <person name="Shirato S."/>
            <person name="Slamovits C.H."/>
            <person name="Spencer D.F."/>
            <person name="Suzuki S."/>
            <person name="Worden A.Z."/>
            <person name="Zauner S."/>
            <person name="Barry K."/>
            <person name="Bell C."/>
            <person name="Bharti A.K."/>
            <person name="Crow J.A."/>
            <person name="Grimwood J."/>
            <person name="Kramer R."/>
            <person name="Lindquist E."/>
            <person name="Lucas S."/>
            <person name="Salamov A."/>
            <person name="McFadden G.I."/>
            <person name="Lane C.E."/>
            <person name="Keeling P.J."/>
            <person name="Gray M.W."/>
            <person name="Grigoriev I.V."/>
            <person name="Archibald J.M."/>
        </authorList>
    </citation>
    <scope>NUCLEOTIDE SEQUENCE</scope>
    <source>
        <strain evidence="15">CCMP2712</strain>
    </source>
</reference>
<feature type="region of interest" description="Disordered" evidence="11">
    <location>
        <begin position="407"/>
        <end position="498"/>
    </location>
</feature>
<evidence type="ECO:0000256" key="1">
    <source>
        <dbReference type="ARBA" id="ARBA00011970"/>
    </source>
</evidence>
<reference evidence="13 15" key="1">
    <citation type="journal article" date="2012" name="Nature">
        <title>Algal genomes reveal evolutionary mosaicism and the fate of nucleomorphs.</title>
        <authorList>
            <consortium name="DOE Joint Genome Institute"/>
            <person name="Curtis B.A."/>
            <person name="Tanifuji G."/>
            <person name="Burki F."/>
            <person name="Gruber A."/>
            <person name="Irimia M."/>
            <person name="Maruyama S."/>
            <person name="Arias M.C."/>
            <person name="Ball S.G."/>
            <person name="Gile G.H."/>
            <person name="Hirakawa Y."/>
            <person name="Hopkins J.F."/>
            <person name="Kuo A."/>
            <person name="Rensing S.A."/>
            <person name="Schmutz J."/>
            <person name="Symeonidi A."/>
            <person name="Elias M."/>
            <person name="Eveleigh R.J."/>
            <person name="Herman E.K."/>
            <person name="Klute M.J."/>
            <person name="Nakayama T."/>
            <person name="Obornik M."/>
            <person name="Reyes-Prieto A."/>
            <person name="Armbrust E.V."/>
            <person name="Aves S.J."/>
            <person name="Beiko R.G."/>
            <person name="Coutinho P."/>
            <person name="Dacks J.B."/>
            <person name="Durnford D.G."/>
            <person name="Fast N.M."/>
            <person name="Green B.R."/>
            <person name="Grisdale C.J."/>
            <person name="Hempel F."/>
            <person name="Henrissat B."/>
            <person name="Hoppner M.P."/>
            <person name="Ishida K."/>
            <person name="Kim E."/>
            <person name="Koreny L."/>
            <person name="Kroth P.G."/>
            <person name="Liu Y."/>
            <person name="Malik S.B."/>
            <person name="Maier U.G."/>
            <person name="McRose D."/>
            <person name="Mock T."/>
            <person name="Neilson J.A."/>
            <person name="Onodera N.T."/>
            <person name="Poole A.M."/>
            <person name="Pritham E.J."/>
            <person name="Richards T.A."/>
            <person name="Rocap G."/>
            <person name="Roy S.W."/>
            <person name="Sarai C."/>
            <person name="Schaack S."/>
            <person name="Shirato S."/>
            <person name="Slamovits C.H."/>
            <person name="Spencer D.F."/>
            <person name="Suzuki S."/>
            <person name="Worden A.Z."/>
            <person name="Zauner S."/>
            <person name="Barry K."/>
            <person name="Bell C."/>
            <person name="Bharti A.K."/>
            <person name="Crow J.A."/>
            <person name="Grimwood J."/>
            <person name="Kramer R."/>
            <person name="Lindquist E."/>
            <person name="Lucas S."/>
            <person name="Salamov A."/>
            <person name="McFadden G.I."/>
            <person name="Lane C.E."/>
            <person name="Keeling P.J."/>
            <person name="Gray M.W."/>
            <person name="Grigoriev I.V."/>
            <person name="Archibald J.M."/>
        </authorList>
    </citation>
    <scope>NUCLEOTIDE SEQUENCE</scope>
    <source>
        <strain evidence="13 15">CCMP2712</strain>
    </source>
</reference>
<dbReference type="Pfam" id="PF04577">
    <property type="entry name" value="Glyco_transf_61"/>
    <property type="match status" value="1"/>
</dbReference>
<evidence type="ECO:0000256" key="2">
    <source>
        <dbReference type="ARBA" id="ARBA00022676"/>
    </source>
</evidence>
<comment type="catalytic activity">
    <reaction evidence="9">
        <text>L-seryl-[protein] + UDP-N-acetyl-alpha-D-glucosamine = 3-O-(N-acetyl-beta-D-glucosaminyl)-L-seryl-[protein] + UDP + H(+)</text>
        <dbReference type="Rhea" id="RHEA:48904"/>
        <dbReference type="Rhea" id="RHEA-COMP:9863"/>
        <dbReference type="Rhea" id="RHEA-COMP:12251"/>
        <dbReference type="ChEBI" id="CHEBI:15378"/>
        <dbReference type="ChEBI" id="CHEBI:29999"/>
        <dbReference type="ChEBI" id="CHEBI:57705"/>
        <dbReference type="ChEBI" id="CHEBI:58223"/>
        <dbReference type="ChEBI" id="CHEBI:90838"/>
        <dbReference type="EC" id="2.4.1.255"/>
    </reaction>
</comment>
<dbReference type="KEGG" id="gtt:GUITHDRAFT_106075"/>
<evidence type="ECO:0000259" key="12">
    <source>
        <dbReference type="Pfam" id="PF04577"/>
    </source>
</evidence>
<evidence type="ECO:0000256" key="9">
    <source>
        <dbReference type="ARBA" id="ARBA00048317"/>
    </source>
</evidence>
<dbReference type="PANTHER" id="PTHR20961:SF148">
    <property type="entry name" value="EGF DOMAIN-SPECIFIC O-LINKED N-ACETYLGLUCOSAMINE TRANSFERASE"/>
    <property type="match status" value="1"/>
</dbReference>
<comment type="catalytic activity">
    <reaction evidence="10">
        <text>L-threonyl-[protein] + UDP-N-acetyl-alpha-D-glucosamine = 3-O-(N-acetyl-beta-D-glucosaminyl)-L-threonyl-[protein] + UDP + H(+)</text>
        <dbReference type="Rhea" id="RHEA:48908"/>
        <dbReference type="Rhea" id="RHEA-COMP:11060"/>
        <dbReference type="Rhea" id="RHEA-COMP:12252"/>
        <dbReference type="ChEBI" id="CHEBI:15378"/>
        <dbReference type="ChEBI" id="CHEBI:30013"/>
        <dbReference type="ChEBI" id="CHEBI:57705"/>
        <dbReference type="ChEBI" id="CHEBI:58223"/>
        <dbReference type="ChEBI" id="CHEBI:90840"/>
        <dbReference type="EC" id="2.4.1.255"/>
    </reaction>
</comment>
<dbReference type="InterPro" id="IPR049625">
    <property type="entry name" value="Glyco_transf_61_cat"/>
</dbReference>
<dbReference type="AlphaFoldDB" id="L1JIK9"/>
<protein>
    <recommendedName>
        <fullName evidence="7">EGF domain-specific O-linked N-acetylglucosamine transferase</fullName>
        <ecNumber evidence="1">2.4.1.255</ecNumber>
    </recommendedName>
    <alternativeName>
        <fullName evidence="8">Extracellular O-linked N-acetylglucosamine transferase</fullName>
    </alternativeName>
</protein>
<dbReference type="OrthoDB" id="1892506at2759"/>
<keyword evidence="15" id="KW-1185">Reference proteome</keyword>
<keyword evidence="2" id="KW-0328">Glycosyltransferase</keyword>